<evidence type="ECO:0000313" key="3">
    <source>
        <dbReference type="Proteomes" id="UP000054558"/>
    </source>
</evidence>
<dbReference type="OrthoDB" id="761790at2759"/>
<gene>
    <name evidence="2" type="ORF">KFL_000910080</name>
</gene>
<dbReference type="Proteomes" id="UP000054558">
    <property type="component" value="Unassembled WGS sequence"/>
</dbReference>
<protein>
    <recommendedName>
        <fullName evidence="4">F-box domain-containing protein</fullName>
    </recommendedName>
</protein>
<organism evidence="2 3">
    <name type="scientific">Klebsormidium nitens</name>
    <name type="common">Green alga</name>
    <name type="synonym">Ulothrix nitens</name>
    <dbReference type="NCBI Taxonomy" id="105231"/>
    <lineage>
        <taxon>Eukaryota</taxon>
        <taxon>Viridiplantae</taxon>
        <taxon>Streptophyta</taxon>
        <taxon>Klebsormidiophyceae</taxon>
        <taxon>Klebsormidiales</taxon>
        <taxon>Klebsormidiaceae</taxon>
        <taxon>Klebsormidium</taxon>
    </lineage>
</organism>
<dbReference type="InterPro" id="IPR040267">
    <property type="entry name" value="EID1-like"/>
</dbReference>
<name>A0A1Y1I109_KLENI</name>
<dbReference type="PANTHER" id="PTHR31348:SF4">
    <property type="entry name" value="PHYTOCHROME A-ASSOCIATED F-BOX PROTEIN"/>
    <property type="match status" value="1"/>
</dbReference>
<sequence>MALKRHAHSVIAGPSACRTEIGDLSSELLGIIFHKFGPSPVHLAALPRVCKAWRTVMQEVTYQQLCLEIAPGLCEKMGCDVTSQPPGGWLALFKLLLYCPGMQGLPTSYINWDGDYGSCLDLLGHVQEEACGFQTGPYVTRDLLLKKPFQRDCLFVTELCQHAWLDEDMRLAVCACRGLVQNFPVSAIARESGASKYAEASFEEQQLMRGTANDPCTFCGAPVFELREDVFFDIQESFRSWWQKLFDRCIPDWFDVTGQVCGNGHLTFEVFGNWDEASFLDGTPMAGSGKGLQVETCELLQRVCEELDPKEHDFCELTFWRDLNPYTLSQKLGRLANEIGMFVIDEEDEEGRELVCFLRHLHTISDFVEVIPKLERRMDDLKQMYEDSFQEDYEDSSEDSESSNEGDGANSADSESGSAADEEIKEEPPFWSVPFDDLEVVKSFQNESLALNAAQMVYTYLSNDKPNPSARMVVRTSKNMDHQLVLRTEAVRKLEEMKQERKAEIEAALTAAGVEKRGGEWPLPDAVQSYIKDPNVLLNEAVDRQRQCFLEAEEKKAAEQEKKAAERAQRERDTAMRRAEQETKAAERKAWRERKKAAERDFRAS</sequence>
<dbReference type="SUPFAM" id="SSF81383">
    <property type="entry name" value="F-box domain"/>
    <property type="match status" value="1"/>
</dbReference>
<accession>A0A1Y1I109</accession>
<dbReference type="InterPro" id="IPR036047">
    <property type="entry name" value="F-box-like_dom_sf"/>
</dbReference>
<dbReference type="EMBL" id="DF237040">
    <property type="protein sequence ID" value="GAQ81788.1"/>
    <property type="molecule type" value="Genomic_DNA"/>
</dbReference>
<reference evidence="2 3" key="1">
    <citation type="journal article" date="2014" name="Nat. Commun.">
        <title>Klebsormidium flaccidum genome reveals primary factors for plant terrestrial adaptation.</title>
        <authorList>
            <person name="Hori K."/>
            <person name="Maruyama F."/>
            <person name="Fujisawa T."/>
            <person name="Togashi T."/>
            <person name="Yamamoto N."/>
            <person name="Seo M."/>
            <person name="Sato S."/>
            <person name="Yamada T."/>
            <person name="Mori H."/>
            <person name="Tajima N."/>
            <person name="Moriyama T."/>
            <person name="Ikeuchi M."/>
            <person name="Watanabe M."/>
            <person name="Wada H."/>
            <person name="Kobayashi K."/>
            <person name="Saito M."/>
            <person name="Masuda T."/>
            <person name="Sasaki-Sekimoto Y."/>
            <person name="Mashiguchi K."/>
            <person name="Awai K."/>
            <person name="Shimojima M."/>
            <person name="Masuda S."/>
            <person name="Iwai M."/>
            <person name="Nobusawa T."/>
            <person name="Narise T."/>
            <person name="Kondo S."/>
            <person name="Saito H."/>
            <person name="Sato R."/>
            <person name="Murakawa M."/>
            <person name="Ihara Y."/>
            <person name="Oshima-Yamada Y."/>
            <person name="Ohtaka K."/>
            <person name="Satoh M."/>
            <person name="Sonobe K."/>
            <person name="Ishii M."/>
            <person name="Ohtani R."/>
            <person name="Kanamori-Sato M."/>
            <person name="Honoki R."/>
            <person name="Miyazaki D."/>
            <person name="Mochizuki H."/>
            <person name="Umetsu J."/>
            <person name="Higashi K."/>
            <person name="Shibata D."/>
            <person name="Kamiya Y."/>
            <person name="Sato N."/>
            <person name="Nakamura Y."/>
            <person name="Tabata S."/>
            <person name="Ida S."/>
            <person name="Kurokawa K."/>
            <person name="Ohta H."/>
        </authorList>
    </citation>
    <scope>NUCLEOTIDE SEQUENCE [LARGE SCALE GENOMIC DNA]</scope>
    <source>
        <strain evidence="2 3">NIES-2285</strain>
    </source>
</reference>
<feature type="compositionally biased region" description="Low complexity" evidence="1">
    <location>
        <begin position="405"/>
        <end position="419"/>
    </location>
</feature>
<feature type="compositionally biased region" description="Acidic residues" evidence="1">
    <location>
        <begin position="389"/>
        <end position="404"/>
    </location>
</feature>
<keyword evidence="3" id="KW-1185">Reference proteome</keyword>
<proteinExistence type="predicted"/>
<feature type="region of interest" description="Disordered" evidence="1">
    <location>
        <begin position="554"/>
        <end position="605"/>
    </location>
</feature>
<feature type="region of interest" description="Disordered" evidence="1">
    <location>
        <begin position="389"/>
        <end position="425"/>
    </location>
</feature>
<dbReference type="AlphaFoldDB" id="A0A1Y1I109"/>
<dbReference type="PANTHER" id="PTHR31348">
    <property type="entry name" value="EID1-LIKE F-BOX PROTEIN 2-RELATED"/>
    <property type="match status" value="1"/>
</dbReference>
<evidence type="ECO:0000256" key="1">
    <source>
        <dbReference type="SAM" id="MobiDB-lite"/>
    </source>
</evidence>
<evidence type="ECO:0000313" key="2">
    <source>
        <dbReference type="EMBL" id="GAQ81788.1"/>
    </source>
</evidence>
<evidence type="ECO:0008006" key="4">
    <source>
        <dbReference type="Google" id="ProtNLM"/>
    </source>
</evidence>
<dbReference type="GO" id="GO:0005634">
    <property type="term" value="C:nucleus"/>
    <property type="evidence" value="ECO:0000318"/>
    <property type="project" value="GO_Central"/>
</dbReference>